<keyword evidence="2 4" id="KW-0808">Transferase</keyword>
<dbReference type="InterPro" id="IPR035094">
    <property type="entry name" value="EgtD"/>
</dbReference>
<dbReference type="Pfam" id="PF10017">
    <property type="entry name" value="Methyltransf_33"/>
    <property type="match status" value="1"/>
</dbReference>
<dbReference type="PIRSF" id="PIRSF018005">
    <property type="entry name" value="UCP018005"/>
    <property type="match status" value="1"/>
</dbReference>
<dbReference type="NCBIfam" id="TIGR03438">
    <property type="entry name" value="egtD_ergothio"/>
    <property type="match status" value="1"/>
</dbReference>
<reference evidence="4 5" key="1">
    <citation type="submission" date="2020-05" db="EMBL/GenBank/DDBJ databases">
        <title>Complete closed genome sequence of Defluviicoccus vanus.</title>
        <authorList>
            <person name="Bessarab I."/>
            <person name="Arumugam K."/>
            <person name="Maszenan A.M."/>
            <person name="Seviour R.J."/>
            <person name="Williams R.B."/>
        </authorList>
    </citation>
    <scope>NUCLEOTIDE SEQUENCE [LARGE SCALE GENOMIC DNA]</scope>
    <source>
        <strain evidence="4 5">Ben 114</strain>
    </source>
</reference>
<dbReference type="Gene3D" id="3.40.50.150">
    <property type="entry name" value="Vaccinia Virus protein VP39"/>
    <property type="match status" value="1"/>
</dbReference>
<dbReference type="SUPFAM" id="SSF53335">
    <property type="entry name" value="S-adenosyl-L-methionine-dependent methyltransferases"/>
    <property type="match status" value="1"/>
</dbReference>
<feature type="domain" description="Histidine-specific methyltransferase SAM-dependent" evidence="3">
    <location>
        <begin position="2"/>
        <end position="296"/>
    </location>
</feature>
<dbReference type="InterPro" id="IPR051128">
    <property type="entry name" value="EgtD_Methyltrsf_superfamily"/>
</dbReference>
<dbReference type="EC" id="2.1.1.44" evidence="4"/>
<dbReference type="EMBL" id="CP053923">
    <property type="protein sequence ID" value="QNT70008.1"/>
    <property type="molecule type" value="Genomic_DNA"/>
</dbReference>
<gene>
    <name evidence="4" type="primary">egtD</name>
    <name evidence="4" type="ORF">HQ394_12525</name>
</gene>
<evidence type="ECO:0000256" key="2">
    <source>
        <dbReference type="ARBA" id="ARBA00022679"/>
    </source>
</evidence>
<evidence type="ECO:0000313" key="5">
    <source>
        <dbReference type="Proteomes" id="UP000516369"/>
    </source>
</evidence>
<evidence type="ECO:0000256" key="1">
    <source>
        <dbReference type="ARBA" id="ARBA00022603"/>
    </source>
</evidence>
<dbReference type="Proteomes" id="UP000516369">
    <property type="component" value="Chromosome"/>
</dbReference>
<evidence type="ECO:0000313" key="4">
    <source>
        <dbReference type="EMBL" id="QNT70008.1"/>
    </source>
</evidence>
<dbReference type="KEGG" id="dvn:HQ394_12525"/>
<keyword evidence="1 4" id="KW-0489">Methyltransferase</keyword>
<sequence>MLHGLAQTPKTLPCTYFYDATGARLFTRICRLPEYYLTRSEMALLQQHGGEIARRVPAHVGVVEFGSGSSRKIDLLLEHLDRPAAYVPVDVSLSCLQSAARALRRRYPGLLIAPVHADFTTHLELAQQLPAGPKLGFFPGSTLGNFDPADATALLRRFATTLGEGCQLIVGVDTKKDVCRLHAAYNDAAGVTAAFNLNLLRRINRELGGTFDLRQFVHRAPYNRAAGRIEMHLISLRAQTVRIGNAQVTFRAGESIHTENSYKYSLADFTAIASNAGLAVRGTWIDRQRSFSVYLCGG</sequence>
<proteinExistence type="predicted"/>
<evidence type="ECO:0000259" key="3">
    <source>
        <dbReference type="Pfam" id="PF10017"/>
    </source>
</evidence>
<dbReference type="InterPro" id="IPR029063">
    <property type="entry name" value="SAM-dependent_MTases_sf"/>
</dbReference>
<dbReference type="GO" id="GO:0052706">
    <property type="term" value="F:L-histidine N(alpha)-methyltransferase activity"/>
    <property type="evidence" value="ECO:0007669"/>
    <property type="project" value="UniProtKB-EC"/>
</dbReference>
<dbReference type="PANTHER" id="PTHR43397:SF1">
    <property type="entry name" value="ERGOTHIONEINE BIOSYNTHESIS PROTEIN 1"/>
    <property type="match status" value="1"/>
</dbReference>
<accession>A0A7H1N2S2</accession>
<organism evidence="4 5">
    <name type="scientific">Defluviicoccus vanus</name>
    <dbReference type="NCBI Taxonomy" id="111831"/>
    <lineage>
        <taxon>Bacteria</taxon>
        <taxon>Pseudomonadati</taxon>
        <taxon>Pseudomonadota</taxon>
        <taxon>Alphaproteobacteria</taxon>
        <taxon>Rhodospirillales</taxon>
        <taxon>Rhodospirillaceae</taxon>
        <taxon>Defluviicoccus</taxon>
    </lineage>
</organism>
<dbReference type="InterPro" id="IPR017804">
    <property type="entry name" value="MeTrfase_EgtD-like"/>
</dbReference>
<dbReference type="AlphaFoldDB" id="A0A7H1N2S2"/>
<dbReference type="GO" id="GO:0032259">
    <property type="term" value="P:methylation"/>
    <property type="evidence" value="ECO:0007669"/>
    <property type="project" value="UniProtKB-KW"/>
</dbReference>
<keyword evidence="5" id="KW-1185">Reference proteome</keyword>
<dbReference type="InterPro" id="IPR019257">
    <property type="entry name" value="MeTrfase_dom"/>
</dbReference>
<dbReference type="PANTHER" id="PTHR43397">
    <property type="entry name" value="ERGOTHIONEINE BIOSYNTHESIS PROTEIN 1"/>
    <property type="match status" value="1"/>
</dbReference>
<protein>
    <submittedName>
        <fullName evidence="4">L-histidine N(Alpha)-methyltransferase</fullName>
        <ecNumber evidence="4">2.1.1.44</ecNumber>
    </submittedName>
</protein>
<name>A0A7H1N2S2_9PROT</name>